<comment type="caution">
    <text evidence="1">The sequence shown here is derived from an EMBL/GenBank/DDBJ whole genome shotgun (WGS) entry which is preliminary data.</text>
</comment>
<dbReference type="EMBL" id="JAPFFF010000041">
    <property type="protein sequence ID" value="KAK8841490.1"/>
    <property type="molecule type" value="Genomic_DNA"/>
</dbReference>
<proteinExistence type="predicted"/>
<gene>
    <name evidence="1" type="ORF">M9Y10_027109</name>
</gene>
<accession>A0ABR2H7X0</accession>
<protein>
    <submittedName>
        <fullName evidence="1">Uncharacterized protein</fullName>
    </submittedName>
</protein>
<dbReference type="Proteomes" id="UP001470230">
    <property type="component" value="Unassembled WGS sequence"/>
</dbReference>
<evidence type="ECO:0000313" key="2">
    <source>
        <dbReference type="Proteomes" id="UP001470230"/>
    </source>
</evidence>
<keyword evidence="2" id="KW-1185">Reference proteome</keyword>
<organism evidence="1 2">
    <name type="scientific">Tritrichomonas musculus</name>
    <dbReference type="NCBI Taxonomy" id="1915356"/>
    <lineage>
        <taxon>Eukaryota</taxon>
        <taxon>Metamonada</taxon>
        <taxon>Parabasalia</taxon>
        <taxon>Tritrichomonadida</taxon>
        <taxon>Tritrichomonadidae</taxon>
        <taxon>Tritrichomonas</taxon>
    </lineage>
</organism>
<evidence type="ECO:0000313" key="1">
    <source>
        <dbReference type="EMBL" id="KAK8841490.1"/>
    </source>
</evidence>
<reference evidence="1 2" key="1">
    <citation type="submission" date="2024-04" db="EMBL/GenBank/DDBJ databases">
        <title>Tritrichomonas musculus Genome.</title>
        <authorList>
            <person name="Alves-Ferreira E."/>
            <person name="Grigg M."/>
            <person name="Lorenzi H."/>
            <person name="Galac M."/>
        </authorList>
    </citation>
    <scope>NUCLEOTIDE SEQUENCE [LARGE SCALE GENOMIC DNA]</scope>
    <source>
        <strain evidence="1 2">EAF2021</strain>
    </source>
</reference>
<sequence length="118" mass="13711">MNQQARNMYSKRKFSISCYGTYPKARDSLQCAFSCMDCIKNKVLKANTLSKNDVDVCSNMLEQYAAKVCFTEIFNQYENDRCENSTSDKDNKTYNQFKKAGLSAKRRYDHRNGMKCMS</sequence>
<name>A0ABR2H7X0_9EUKA</name>